<keyword evidence="3" id="KW-0812">Transmembrane</keyword>
<dbReference type="STRING" id="180498.A0A067KMP9"/>
<keyword evidence="3" id="KW-1133">Transmembrane helix</keyword>
<dbReference type="EMBL" id="KK914564">
    <property type="protein sequence ID" value="KDP33084.1"/>
    <property type="molecule type" value="Genomic_DNA"/>
</dbReference>
<feature type="repeat" description="ANK" evidence="1">
    <location>
        <begin position="141"/>
        <end position="163"/>
    </location>
</feature>
<dbReference type="Pfam" id="PF12796">
    <property type="entry name" value="Ank_2"/>
    <property type="match status" value="1"/>
</dbReference>
<dbReference type="AlphaFoldDB" id="A0A067KMP9"/>
<reference evidence="5 6" key="1">
    <citation type="journal article" date="2014" name="PLoS ONE">
        <title>Global Analysis of Gene Expression Profiles in Physic Nut (Jatropha curcas L.) Seedlings Exposed to Salt Stress.</title>
        <authorList>
            <person name="Zhang L."/>
            <person name="Zhang C."/>
            <person name="Wu P."/>
            <person name="Chen Y."/>
            <person name="Li M."/>
            <person name="Jiang H."/>
            <person name="Wu G."/>
        </authorList>
    </citation>
    <scope>NUCLEOTIDE SEQUENCE [LARGE SCALE GENOMIC DNA]</scope>
    <source>
        <strain evidence="6">cv. GZQX0401</strain>
        <tissue evidence="5">Young leaves</tissue>
    </source>
</reference>
<dbReference type="PROSITE" id="PS50088">
    <property type="entry name" value="ANK_REPEAT"/>
    <property type="match status" value="1"/>
</dbReference>
<accession>A0A067KMP9</accession>
<evidence type="ECO:0000256" key="3">
    <source>
        <dbReference type="SAM" id="Phobius"/>
    </source>
</evidence>
<keyword evidence="2" id="KW-0175">Coiled coil</keyword>
<evidence type="ECO:0000259" key="4">
    <source>
        <dbReference type="Pfam" id="PF13962"/>
    </source>
</evidence>
<dbReference type="Proteomes" id="UP000027138">
    <property type="component" value="Unassembled WGS sequence"/>
</dbReference>
<dbReference type="SMART" id="SM00248">
    <property type="entry name" value="ANK"/>
    <property type="match status" value="5"/>
</dbReference>
<dbReference type="Pfam" id="PF13962">
    <property type="entry name" value="PGG"/>
    <property type="match status" value="1"/>
</dbReference>
<keyword evidence="6" id="KW-1185">Reference proteome</keyword>
<sequence length="666" mass="74607">MATKIVLEDLDGNNYADWRIWMKNYLLANDLWDVIEANEKLEEDEAELKAWTRKNAAALHAIHVSCSLEVFSHIREIDSAKSCWETLAIMNEVKPAVKPPEVDAYVQFHPLREAIEKGDLNSVKTFLQLHSDTVHRKVSGFGETALHLATRAGNIKIVEFLVELMSVEELQAVDENNETALIFAAVIGATRIAECMLRKTRKLVTIAADSDLPVIVACNNGHKETTRYLYSLTPFEILLEDNGAFGSLLLHASIFSEMFDISLDLLQRGPSLATTRTQLGNTPLDQFSGLSHLFPSGNRYVFWKRCIYSCIPVELPAGPTPGDVPIAIPENDDHVRQGMIEMPSLSLKLLESFGLTQIYDRKLNHAYARELLHLMAKHISSSIDDTKFEENGIYAAFFGAIKYGVVEVVIELLKANSNLLTVVDKKSRNLLMNAVHYRRENVFSIIYALGAALQMQRELQWYKEVESIVDPLSKEYTNIDGDNANKIFSETHQQLVIDGEKWMKETATSCTVVGALIITIMFSAAFAVTVGSNDQETGVPIFSQRIEFTIFIISDIISLFASSTSVLMFLGVLTSRYSEVDFLKSLPTKLIIGLSALFLSIATMMAAFCSILMIVLKGELNLVLPITLLASIPVILFIFLQFPLLVEIFVSTYGLGVFNRKMKYWY</sequence>
<feature type="transmembrane region" description="Helical" evidence="3">
    <location>
        <begin position="622"/>
        <end position="655"/>
    </location>
</feature>
<protein>
    <recommendedName>
        <fullName evidence="4">PGG domain-containing protein</fullName>
    </recommendedName>
</protein>
<dbReference type="SUPFAM" id="SSF48403">
    <property type="entry name" value="Ankyrin repeat"/>
    <property type="match status" value="1"/>
</dbReference>
<evidence type="ECO:0000313" key="6">
    <source>
        <dbReference type="Proteomes" id="UP000027138"/>
    </source>
</evidence>
<dbReference type="Gene3D" id="1.25.40.20">
    <property type="entry name" value="Ankyrin repeat-containing domain"/>
    <property type="match status" value="2"/>
</dbReference>
<keyword evidence="1" id="KW-0040">ANK repeat</keyword>
<keyword evidence="3" id="KW-0472">Membrane</keyword>
<organism evidence="5 6">
    <name type="scientific">Jatropha curcas</name>
    <name type="common">Barbados nut</name>
    <dbReference type="NCBI Taxonomy" id="180498"/>
    <lineage>
        <taxon>Eukaryota</taxon>
        <taxon>Viridiplantae</taxon>
        <taxon>Streptophyta</taxon>
        <taxon>Embryophyta</taxon>
        <taxon>Tracheophyta</taxon>
        <taxon>Spermatophyta</taxon>
        <taxon>Magnoliopsida</taxon>
        <taxon>eudicotyledons</taxon>
        <taxon>Gunneridae</taxon>
        <taxon>Pentapetalae</taxon>
        <taxon>rosids</taxon>
        <taxon>fabids</taxon>
        <taxon>Malpighiales</taxon>
        <taxon>Euphorbiaceae</taxon>
        <taxon>Crotonoideae</taxon>
        <taxon>Jatropheae</taxon>
        <taxon>Jatropha</taxon>
    </lineage>
</organism>
<feature type="transmembrane region" description="Helical" evidence="3">
    <location>
        <begin position="548"/>
        <end position="570"/>
    </location>
</feature>
<dbReference type="Pfam" id="PF14223">
    <property type="entry name" value="Retrotran_gag_2"/>
    <property type="match status" value="1"/>
</dbReference>
<feature type="domain" description="PGG" evidence="4">
    <location>
        <begin position="500"/>
        <end position="614"/>
    </location>
</feature>
<evidence type="ECO:0000256" key="1">
    <source>
        <dbReference type="PROSITE-ProRule" id="PRU00023"/>
    </source>
</evidence>
<dbReference type="PANTHER" id="PTHR24177:SF329">
    <property type="entry name" value="ANKYRIN REPEAT PROTEIN"/>
    <property type="match status" value="1"/>
</dbReference>
<dbReference type="PANTHER" id="PTHR24177">
    <property type="entry name" value="CASKIN"/>
    <property type="match status" value="1"/>
</dbReference>
<evidence type="ECO:0000313" key="5">
    <source>
        <dbReference type="EMBL" id="KDP33084.1"/>
    </source>
</evidence>
<feature type="transmembrane region" description="Helical" evidence="3">
    <location>
        <begin position="590"/>
        <end position="616"/>
    </location>
</feature>
<dbReference type="PROSITE" id="PS50297">
    <property type="entry name" value="ANK_REP_REGION"/>
    <property type="match status" value="1"/>
</dbReference>
<dbReference type="InterPro" id="IPR026961">
    <property type="entry name" value="PGG_dom"/>
</dbReference>
<proteinExistence type="predicted"/>
<dbReference type="GO" id="GO:0016020">
    <property type="term" value="C:membrane"/>
    <property type="evidence" value="ECO:0007669"/>
    <property type="project" value="TreeGrafter"/>
</dbReference>
<dbReference type="InterPro" id="IPR002110">
    <property type="entry name" value="Ankyrin_rpt"/>
</dbReference>
<dbReference type="InterPro" id="IPR036770">
    <property type="entry name" value="Ankyrin_rpt-contain_sf"/>
</dbReference>
<gene>
    <name evidence="5" type="ORF">JCGZ_13657</name>
</gene>
<feature type="transmembrane region" description="Helical" evidence="3">
    <location>
        <begin position="510"/>
        <end position="528"/>
    </location>
</feature>
<feature type="coiled-coil region" evidence="2">
    <location>
        <begin position="34"/>
        <end position="61"/>
    </location>
</feature>
<name>A0A067KMP9_JATCU</name>
<evidence type="ECO:0000256" key="2">
    <source>
        <dbReference type="SAM" id="Coils"/>
    </source>
</evidence>
<dbReference type="OrthoDB" id="1652385at2759"/>